<dbReference type="AlphaFoldDB" id="A0A660S559"/>
<evidence type="ECO:0000259" key="1">
    <source>
        <dbReference type="Pfam" id="PF00534"/>
    </source>
</evidence>
<dbReference type="PANTHER" id="PTHR45947">
    <property type="entry name" value="SULFOQUINOVOSYL TRANSFERASE SQD2"/>
    <property type="match status" value="1"/>
</dbReference>
<accession>A0A660S559</accession>
<evidence type="ECO:0000259" key="2">
    <source>
        <dbReference type="Pfam" id="PF13439"/>
    </source>
</evidence>
<dbReference type="SUPFAM" id="SSF53756">
    <property type="entry name" value="UDP-Glycosyltransferase/glycogen phosphorylase"/>
    <property type="match status" value="1"/>
</dbReference>
<comment type="caution">
    <text evidence="3">The sequence shown here is derived from an EMBL/GenBank/DDBJ whole genome shotgun (WGS) entry which is preliminary data.</text>
</comment>
<organism evidence="3 4">
    <name type="scientific">candidate division TA06 bacterium</name>
    <dbReference type="NCBI Taxonomy" id="2250710"/>
    <lineage>
        <taxon>Bacteria</taxon>
        <taxon>Bacteria division TA06</taxon>
    </lineage>
</organism>
<dbReference type="CDD" id="cd03801">
    <property type="entry name" value="GT4_PimA-like"/>
    <property type="match status" value="1"/>
</dbReference>
<dbReference type="InterPro" id="IPR001296">
    <property type="entry name" value="Glyco_trans_1"/>
</dbReference>
<protein>
    <recommendedName>
        <fullName evidence="5">Glycosyltransferase family 1 protein</fullName>
    </recommendedName>
</protein>
<sequence>MKILLVSDAYYPYPSGVTEYVYNVAKYLRERGHKVDILTLHYDNEKQENDVYRVGYCKFFSLNGTNVTLPWGLSISAEIKKFLKEKRYDVIHLNGPFWPNISHFALKHGKGPIVASFLSVTSNFTHMFSPLYKALFHSINKKIDIKIGISSVAIDFIKPFFPGDYRFIPVGIDRTRFNPNAGFYEPMKTDNDTIKILFMGRLDKRKGLDILIRALSKLNGRINYQLFVGGNSKNRQKYEEMARKLNVKTKFLGFIPNEYMGKVYSSADIYVSPAKGGETYGIVLVEAMSSGVAVIASNIKGYATVIKNGYNGILSDVNPSAFANAIEQLAINKEERARLRENGLKHAESIDWKKIICEIEKAYIDAIAMQGREV</sequence>
<dbReference type="Pfam" id="PF00534">
    <property type="entry name" value="Glycos_transf_1"/>
    <property type="match status" value="1"/>
</dbReference>
<dbReference type="InterPro" id="IPR050194">
    <property type="entry name" value="Glycosyltransferase_grp1"/>
</dbReference>
<dbReference type="Gene3D" id="3.40.50.2000">
    <property type="entry name" value="Glycogen Phosphorylase B"/>
    <property type="match status" value="2"/>
</dbReference>
<proteinExistence type="predicted"/>
<dbReference type="Proteomes" id="UP000282321">
    <property type="component" value="Unassembled WGS sequence"/>
</dbReference>
<dbReference type="InterPro" id="IPR028098">
    <property type="entry name" value="Glyco_trans_4-like_N"/>
</dbReference>
<evidence type="ECO:0000313" key="3">
    <source>
        <dbReference type="EMBL" id="RKX64720.1"/>
    </source>
</evidence>
<name>A0A660S559_UNCT6</name>
<feature type="domain" description="Glycosyltransferase subfamily 4-like N-terminal" evidence="2">
    <location>
        <begin position="15"/>
        <end position="175"/>
    </location>
</feature>
<dbReference type="GO" id="GO:0016757">
    <property type="term" value="F:glycosyltransferase activity"/>
    <property type="evidence" value="ECO:0007669"/>
    <property type="project" value="InterPro"/>
</dbReference>
<dbReference type="PANTHER" id="PTHR45947:SF3">
    <property type="entry name" value="SULFOQUINOVOSYL TRANSFERASE SQD2"/>
    <property type="match status" value="1"/>
</dbReference>
<dbReference type="Pfam" id="PF13439">
    <property type="entry name" value="Glyco_transf_4"/>
    <property type="match status" value="1"/>
</dbReference>
<feature type="domain" description="Glycosyl transferase family 1" evidence="1">
    <location>
        <begin position="190"/>
        <end position="345"/>
    </location>
</feature>
<reference evidence="3 4" key="1">
    <citation type="submission" date="2018-06" db="EMBL/GenBank/DDBJ databases">
        <title>Extensive metabolic versatility and redundancy in microbially diverse, dynamic hydrothermal sediments.</title>
        <authorList>
            <person name="Dombrowski N."/>
            <person name="Teske A."/>
            <person name="Baker B.J."/>
        </authorList>
    </citation>
    <scope>NUCLEOTIDE SEQUENCE [LARGE SCALE GENOMIC DNA]</scope>
    <source>
        <strain evidence="3">B35_G9</strain>
    </source>
</reference>
<evidence type="ECO:0000313" key="4">
    <source>
        <dbReference type="Proteomes" id="UP000282321"/>
    </source>
</evidence>
<dbReference type="EMBL" id="QNBC01000138">
    <property type="protein sequence ID" value="RKX64720.1"/>
    <property type="molecule type" value="Genomic_DNA"/>
</dbReference>
<gene>
    <name evidence="3" type="ORF">DRP44_07790</name>
</gene>
<evidence type="ECO:0008006" key="5">
    <source>
        <dbReference type="Google" id="ProtNLM"/>
    </source>
</evidence>